<comment type="caution">
    <text evidence="1">The sequence shown here is derived from an EMBL/GenBank/DDBJ whole genome shotgun (WGS) entry which is preliminary data.</text>
</comment>
<name>A0A935TCR5_9PROT</name>
<accession>A0A935TCR5</accession>
<evidence type="ECO:0008006" key="3">
    <source>
        <dbReference type="Google" id="ProtNLM"/>
    </source>
</evidence>
<dbReference type="AlphaFoldDB" id="A0A935TCR5"/>
<dbReference type="Gene3D" id="3.40.50.1820">
    <property type="entry name" value="alpha/beta hydrolase"/>
    <property type="match status" value="1"/>
</dbReference>
<organism evidence="1 2">
    <name type="scientific">Candidatus Accumulibacter affinis</name>
    <dbReference type="NCBI Taxonomy" id="2954384"/>
    <lineage>
        <taxon>Bacteria</taxon>
        <taxon>Pseudomonadati</taxon>
        <taxon>Pseudomonadota</taxon>
        <taxon>Betaproteobacteria</taxon>
        <taxon>Candidatus Accumulibacter</taxon>
    </lineage>
</organism>
<reference evidence="1 2" key="1">
    <citation type="submission" date="2020-10" db="EMBL/GenBank/DDBJ databases">
        <title>Connecting structure to function with the recovery of over 1000 high-quality activated sludge metagenome-assembled genomes encoding full-length rRNA genes using long-read sequencing.</title>
        <authorList>
            <person name="Singleton C.M."/>
            <person name="Petriglieri F."/>
            <person name="Kristensen J.M."/>
            <person name="Kirkegaard R.H."/>
            <person name="Michaelsen T.Y."/>
            <person name="Andersen M.H."/>
            <person name="Karst S.M."/>
            <person name="Dueholm M.S."/>
            <person name="Nielsen P.H."/>
            <person name="Albertsen M."/>
        </authorList>
    </citation>
    <scope>NUCLEOTIDE SEQUENCE [LARGE SCALE GENOMIC DNA]</scope>
    <source>
        <strain evidence="1">Fred_18-Q3-R57-64_BAT3C.720</strain>
    </source>
</reference>
<dbReference type="SUPFAM" id="SSF53474">
    <property type="entry name" value="alpha/beta-Hydrolases"/>
    <property type="match status" value="1"/>
</dbReference>
<dbReference type="EMBL" id="JADJOT010000012">
    <property type="protein sequence ID" value="MBK7956176.1"/>
    <property type="molecule type" value="Genomic_DNA"/>
</dbReference>
<proteinExistence type="predicted"/>
<protein>
    <recommendedName>
        <fullName evidence="3">Lipase</fullName>
    </recommendedName>
</protein>
<evidence type="ECO:0000313" key="1">
    <source>
        <dbReference type="EMBL" id="MBK7956176.1"/>
    </source>
</evidence>
<dbReference type="Proteomes" id="UP000706151">
    <property type="component" value="Unassembled WGS sequence"/>
</dbReference>
<gene>
    <name evidence="1" type="ORF">IPK02_20750</name>
</gene>
<sequence>MTGHSLGGAMARAFMETYKSSQYTAITYAAPSYGPLDTADPRITRIEINKDPVADAGISNGWELDFAGTNWPIAYTSTLHSMDAYRQIMRQVTASEFQQFVGIAGSGSAEILINARIDGPLTAQTIGSANGGQLSGNVDQFYALSGNDTVSDIIGNDFDILFGGAGDDTLAGDQTMKF</sequence>
<evidence type="ECO:0000313" key="2">
    <source>
        <dbReference type="Proteomes" id="UP000706151"/>
    </source>
</evidence>
<dbReference type="InterPro" id="IPR029058">
    <property type="entry name" value="AB_hydrolase_fold"/>
</dbReference>